<gene>
    <name evidence="1" type="ORF">MPL3356_60620</name>
</gene>
<sequence length="110" mass="13097">MSKHPEIDLQVAEKMWGRHPYTWPRPPQRRPRWWQFRERRNLARLEAMFDHLSDEALGRYYQQVRLGQSVYEDAGGYLLRCYRAMLGLPVELPTSEADVIEGLLRQAGQR</sequence>
<name>A0A090EFJ9_MESPL</name>
<proteinExistence type="predicted"/>
<dbReference type="EMBL" id="CCMZ01000056">
    <property type="protein sequence ID" value="CDX26923.1"/>
    <property type="molecule type" value="Genomic_DNA"/>
</dbReference>
<dbReference type="AlphaFoldDB" id="A0A090EFJ9"/>
<evidence type="ECO:0000313" key="1">
    <source>
        <dbReference type="EMBL" id="CDX26923.1"/>
    </source>
</evidence>
<evidence type="ECO:0000313" key="2">
    <source>
        <dbReference type="Proteomes" id="UP000045285"/>
    </source>
</evidence>
<accession>A0A090EFJ9</accession>
<dbReference type="Proteomes" id="UP000045285">
    <property type="component" value="Unassembled WGS sequence"/>
</dbReference>
<keyword evidence="2" id="KW-1185">Reference proteome</keyword>
<reference evidence="2" key="1">
    <citation type="submission" date="2014-08" db="EMBL/GenBank/DDBJ databases">
        <authorList>
            <person name="Moulin L."/>
        </authorList>
    </citation>
    <scope>NUCLEOTIDE SEQUENCE [LARGE SCALE GENOMIC DNA]</scope>
</reference>
<protein>
    <submittedName>
        <fullName evidence="1">Uncharacterized protein</fullName>
    </submittedName>
</protein>
<organism evidence="1 2">
    <name type="scientific">Mesorhizobium plurifarium</name>
    <dbReference type="NCBI Taxonomy" id="69974"/>
    <lineage>
        <taxon>Bacteria</taxon>
        <taxon>Pseudomonadati</taxon>
        <taxon>Pseudomonadota</taxon>
        <taxon>Alphaproteobacteria</taxon>
        <taxon>Hyphomicrobiales</taxon>
        <taxon>Phyllobacteriaceae</taxon>
        <taxon>Mesorhizobium</taxon>
    </lineage>
</organism>